<keyword evidence="2" id="KW-1133">Transmembrane helix</keyword>
<feature type="transmembrane region" description="Helical" evidence="2">
    <location>
        <begin position="43"/>
        <end position="62"/>
    </location>
</feature>
<feature type="transmembrane region" description="Helical" evidence="2">
    <location>
        <begin position="192"/>
        <end position="218"/>
    </location>
</feature>
<evidence type="ECO:0000256" key="1">
    <source>
        <dbReference type="SAM" id="MobiDB-lite"/>
    </source>
</evidence>
<keyword evidence="2" id="KW-0472">Membrane</keyword>
<dbReference type="PANTHER" id="PTHR12879">
    <property type="entry name" value="SPHINGOLIPID DELTA 4 DESATURASE/C-4 HYDROXYLASE PROTEIN DES2"/>
    <property type="match status" value="1"/>
</dbReference>
<protein>
    <submittedName>
        <fullName evidence="4">Fatty acid desaturase family protein</fullName>
    </submittedName>
</protein>
<organism evidence="4 5">
    <name type="scientific">Actinophytocola glycyrrhizae</name>
    <dbReference type="NCBI Taxonomy" id="2044873"/>
    <lineage>
        <taxon>Bacteria</taxon>
        <taxon>Bacillati</taxon>
        <taxon>Actinomycetota</taxon>
        <taxon>Actinomycetes</taxon>
        <taxon>Pseudonocardiales</taxon>
        <taxon>Pseudonocardiaceae</taxon>
    </lineage>
</organism>
<gene>
    <name evidence="4" type="ORF">ACFPCV_00185</name>
</gene>
<dbReference type="PANTHER" id="PTHR12879:SF8">
    <property type="entry name" value="SPHINGOLIPID DELTA(4)-DESATURASE DES1"/>
    <property type="match status" value="1"/>
</dbReference>
<dbReference type="InterPro" id="IPR005804">
    <property type="entry name" value="FA_desaturase_dom"/>
</dbReference>
<keyword evidence="2" id="KW-0812">Transmembrane</keyword>
<feature type="transmembrane region" description="Helical" evidence="2">
    <location>
        <begin position="12"/>
        <end position="31"/>
    </location>
</feature>
<feature type="domain" description="Fatty acid desaturase" evidence="3">
    <location>
        <begin position="43"/>
        <end position="287"/>
    </location>
</feature>
<keyword evidence="5" id="KW-1185">Reference proteome</keyword>
<dbReference type="Pfam" id="PF00487">
    <property type="entry name" value="FA_desaturase"/>
    <property type="match status" value="1"/>
</dbReference>
<dbReference type="Proteomes" id="UP001595859">
    <property type="component" value="Unassembled WGS sequence"/>
</dbReference>
<accession>A0ABV9RRI1</accession>
<evidence type="ECO:0000259" key="3">
    <source>
        <dbReference type="Pfam" id="PF00487"/>
    </source>
</evidence>
<feature type="compositionally biased region" description="Basic and acidic residues" evidence="1">
    <location>
        <begin position="102"/>
        <end position="115"/>
    </location>
</feature>
<sequence length="317" mass="35756">MKIWRNTPKDSILFGISLTQFAVTLTLAITWDVAPLPAKVGGGVLFIMMMTYNIVVVTHLFTHVPWFTSDRLNAMVSLVNSVNIGQSVQAYQLSHVRNHHRFNNDRQGVDGRTRDASSTYRKGKNGQHEPLLPYALGGAVDSVVGRGKDIASAARLWKVGPGEASLLALASRREKRRTRELRQIQADRAAHCLALVAFAVISWQWTLLCYLPAFFVALTLVNVQNYYRHYGANPEDRASDSVSYYNRFYNFIAFNDGYHQEHHLSPGTHWSQMPKVKERHWAKLAAQPRIVSPVPAMLGFLDRKRPMLHESEAECAG</sequence>
<comment type="caution">
    <text evidence="4">The sequence shown here is derived from an EMBL/GenBank/DDBJ whole genome shotgun (WGS) entry which is preliminary data.</text>
</comment>
<name>A0ABV9RRI1_9PSEU</name>
<evidence type="ECO:0000313" key="4">
    <source>
        <dbReference type="EMBL" id="MFC4851900.1"/>
    </source>
</evidence>
<feature type="region of interest" description="Disordered" evidence="1">
    <location>
        <begin position="102"/>
        <end position="126"/>
    </location>
</feature>
<dbReference type="RefSeq" id="WP_378053123.1">
    <property type="nucleotide sequence ID" value="NZ_JBHSIS010000002.1"/>
</dbReference>
<evidence type="ECO:0000256" key="2">
    <source>
        <dbReference type="SAM" id="Phobius"/>
    </source>
</evidence>
<evidence type="ECO:0000313" key="5">
    <source>
        <dbReference type="Proteomes" id="UP001595859"/>
    </source>
</evidence>
<reference evidence="5" key="1">
    <citation type="journal article" date="2019" name="Int. J. Syst. Evol. Microbiol.">
        <title>The Global Catalogue of Microorganisms (GCM) 10K type strain sequencing project: providing services to taxonomists for standard genome sequencing and annotation.</title>
        <authorList>
            <consortium name="The Broad Institute Genomics Platform"/>
            <consortium name="The Broad Institute Genome Sequencing Center for Infectious Disease"/>
            <person name="Wu L."/>
            <person name="Ma J."/>
        </authorList>
    </citation>
    <scope>NUCLEOTIDE SEQUENCE [LARGE SCALE GENOMIC DNA]</scope>
    <source>
        <strain evidence="5">ZS-22-S1</strain>
    </source>
</reference>
<proteinExistence type="predicted"/>
<dbReference type="EMBL" id="JBHSIS010000002">
    <property type="protein sequence ID" value="MFC4851900.1"/>
    <property type="molecule type" value="Genomic_DNA"/>
</dbReference>